<dbReference type="Pfam" id="PF11127">
    <property type="entry name" value="YgaP-like_TM"/>
    <property type="match status" value="1"/>
</dbReference>
<keyword evidence="1" id="KW-0812">Transmembrane</keyword>
<dbReference type="EMBL" id="SHNN01000001">
    <property type="protein sequence ID" value="MCX2980356.1"/>
    <property type="molecule type" value="Genomic_DNA"/>
</dbReference>
<feature type="transmembrane region" description="Helical" evidence="1">
    <location>
        <begin position="12"/>
        <end position="30"/>
    </location>
</feature>
<reference evidence="3" key="1">
    <citation type="submission" date="2019-02" db="EMBL/GenBank/DDBJ databases">
        <authorList>
            <person name="Li S.-H."/>
        </authorList>
    </citation>
    <scope>NUCLEOTIDE SEQUENCE</scope>
    <source>
        <strain evidence="3">IMCC14734</strain>
    </source>
</reference>
<organism evidence="3 4">
    <name type="scientific">Candidatus Litorirhabdus singularis</name>
    <dbReference type="NCBI Taxonomy" id="2518993"/>
    <lineage>
        <taxon>Bacteria</taxon>
        <taxon>Pseudomonadati</taxon>
        <taxon>Pseudomonadota</taxon>
        <taxon>Gammaproteobacteria</taxon>
        <taxon>Cellvibrionales</taxon>
        <taxon>Halieaceae</taxon>
        <taxon>Candidatus Litorirhabdus</taxon>
    </lineage>
</organism>
<feature type="domain" description="Inner membrane protein YgaP-like transmembrane" evidence="2">
    <location>
        <begin position="3"/>
        <end position="67"/>
    </location>
</feature>
<keyword evidence="1" id="KW-0472">Membrane</keyword>
<evidence type="ECO:0000313" key="4">
    <source>
        <dbReference type="Proteomes" id="UP001143362"/>
    </source>
</evidence>
<evidence type="ECO:0000259" key="2">
    <source>
        <dbReference type="Pfam" id="PF11127"/>
    </source>
</evidence>
<evidence type="ECO:0000256" key="1">
    <source>
        <dbReference type="SAM" id="Phobius"/>
    </source>
</evidence>
<accession>A0ABT3TEZ7</accession>
<name>A0ABT3TEZ7_9GAMM</name>
<protein>
    <submittedName>
        <fullName evidence="3">DUF2892 domain-containing protein</fullName>
    </submittedName>
</protein>
<proteinExistence type="predicted"/>
<evidence type="ECO:0000313" key="3">
    <source>
        <dbReference type="EMBL" id="MCX2980356.1"/>
    </source>
</evidence>
<keyword evidence="1" id="KW-1133">Transmembrane helix</keyword>
<sequence>MIERNLGNIERLIRLLCGIGLGVWAFSQPAMNGIEWFVVLTSSFLILNGIFSRCYLWYVLEINTNREQGIVGQTTPDCR</sequence>
<feature type="transmembrane region" description="Helical" evidence="1">
    <location>
        <begin position="36"/>
        <end position="60"/>
    </location>
</feature>
<keyword evidence="4" id="KW-1185">Reference proteome</keyword>
<gene>
    <name evidence="3" type="ORF">EYC98_05660</name>
</gene>
<comment type="caution">
    <text evidence="3">The sequence shown here is derived from an EMBL/GenBank/DDBJ whole genome shotgun (WGS) entry which is preliminary data.</text>
</comment>
<dbReference type="InterPro" id="IPR021309">
    <property type="entry name" value="YgaP-like_TM"/>
</dbReference>
<dbReference type="RefSeq" id="WP_279244333.1">
    <property type="nucleotide sequence ID" value="NZ_SHNN01000001.1"/>
</dbReference>
<dbReference type="Proteomes" id="UP001143362">
    <property type="component" value="Unassembled WGS sequence"/>
</dbReference>